<evidence type="ECO:0000313" key="3">
    <source>
        <dbReference type="Proteomes" id="UP000187485"/>
    </source>
</evidence>
<dbReference type="OrthoDB" id="9788802at2"/>
<dbReference type="NCBIfam" id="TIGR02532">
    <property type="entry name" value="IV_pilin_GFxxxE"/>
    <property type="match status" value="1"/>
</dbReference>
<dbReference type="RefSeq" id="WP_075859413.1">
    <property type="nucleotide sequence ID" value="NZ_BDJK01000023.1"/>
</dbReference>
<dbReference type="Proteomes" id="UP000187485">
    <property type="component" value="Unassembled WGS sequence"/>
</dbReference>
<keyword evidence="3" id="KW-1185">Reference proteome</keyword>
<keyword evidence="1" id="KW-1133">Transmembrane helix</keyword>
<evidence type="ECO:0000313" key="2">
    <source>
        <dbReference type="EMBL" id="GAV22958.1"/>
    </source>
</evidence>
<dbReference type="AlphaFoldDB" id="A0A1L8CVK3"/>
<dbReference type="Pfam" id="PF07963">
    <property type="entry name" value="N_methyl"/>
    <property type="match status" value="1"/>
</dbReference>
<organism evidence="2 3">
    <name type="scientific">Carboxydothermus pertinax</name>
    <dbReference type="NCBI Taxonomy" id="870242"/>
    <lineage>
        <taxon>Bacteria</taxon>
        <taxon>Bacillati</taxon>
        <taxon>Bacillota</taxon>
        <taxon>Clostridia</taxon>
        <taxon>Thermoanaerobacterales</taxon>
        <taxon>Thermoanaerobacteraceae</taxon>
        <taxon>Carboxydothermus</taxon>
    </lineage>
</organism>
<dbReference type="InterPro" id="IPR012902">
    <property type="entry name" value="N_methyl_site"/>
</dbReference>
<reference evidence="3" key="1">
    <citation type="submission" date="2016-12" db="EMBL/GenBank/DDBJ databases">
        <title>Draft Genome Sequences od Carboxydothermus pertinax and islandicus, Hydrogenogenic Carboxydotrophic Bacteria.</title>
        <authorList>
            <person name="Fukuyama Y."/>
            <person name="Ohmae K."/>
            <person name="Yoneda Y."/>
            <person name="Yoshida T."/>
            <person name="Sako Y."/>
        </authorList>
    </citation>
    <scope>NUCLEOTIDE SEQUENCE [LARGE SCALE GENOMIC DNA]</scope>
    <source>
        <strain evidence="3">Ug1</strain>
    </source>
</reference>
<proteinExistence type="predicted"/>
<sequence>MKEKGFTLVELLVVLVIGSIIMMVVMNLFIFSYNLWFKGQKTIDYQEQLRFALDRMAREVRTATAVYNPNATLSQPISPATAYSQIYLINTVGQSTYRIYYYLNTANKTLYRKVYYPAPAFTTQTEPLISDVNFVVYYLNATYSVSERIYYPNCLNLNLIINNNGKASPKLSTSVATRVPR</sequence>
<dbReference type="STRING" id="870242.cpu_14680"/>
<dbReference type="SUPFAM" id="SSF54523">
    <property type="entry name" value="Pili subunits"/>
    <property type="match status" value="1"/>
</dbReference>
<name>A0A1L8CVK3_9THEO</name>
<dbReference type="InterPro" id="IPR045584">
    <property type="entry name" value="Pilin-like"/>
</dbReference>
<gene>
    <name evidence="2" type="ORF">cpu_14680</name>
</gene>
<dbReference type="EMBL" id="BDJK01000023">
    <property type="protein sequence ID" value="GAV22958.1"/>
    <property type="molecule type" value="Genomic_DNA"/>
</dbReference>
<accession>A0A1L8CVK3</accession>
<comment type="caution">
    <text evidence="2">The sequence shown here is derived from an EMBL/GenBank/DDBJ whole genome shotgun (WGS) entry which is preliminary data.</text>
</comment>
<dbReference type="PROSITE" id="PS00409">
    <property type="entry name" value="PROKAR_NTER_METHYL"/>
    <property type="match status" value="1"/>
</dbReference>
<protein>
    <submittedName>
        <fullName evidence="2">Prepilin-type N-terminal cleavage/methylation domain-containing protein</fullName>
    </submittedName>
</protein>
<keyword evidence="1" id="KW-0812">Transmembrane</keyword>
<feature type="transmembrane region" description="Helical" evidence="1">
    <location>
        <begin position="12"/>
        <end position="36"/>
    </location>
</feature>
<evidence type="ECO:0000256" key="1">
    <source>
        <dbReference type="SAM" id="Phobius"/>
    </source>
</evidence>
<keyword evidence="1" id="KW-0472">Membrane</keyword>